<reference evidence="1" key="1">
    <citation type="submission" date="2021-06" db="EMBL/GenBank/DDBJ databases">
        <authorList>
            <person name="Kallberg Y."/>
            <person name="Tangrot J."/>
            <person name="Rosling A."/>
        </authorList>
    </citation>
    <scope>NUCLEOTIDE SEQUENCE</scope>
    <source>
        <strain evidence="1">MA461A</strain>
    </source>
</reference>
<protein>
    <submittedName>
        <fullName evidence="1">11229_t:CDS:1</fullName>
    </submittedName>
</protein>
<feature type="non-terminal residue" evidence="1">
    <location>
        <position position="83"/>
    </location>
</feature>
<keyword evidence="2" id="KW-1185">Reference proteome</keyword>
<comment type="caution">
    <text evidence="1">The sequence shown here is derived from an EMBL/GenBank/DDBJ whole genome shotgun (WGS) entry which is preliminary data.</text>
</comment>
<sequence length="83" mass="9560">QTTTLNRISSLFLEPTVFVQYPQIQHMKGHPVGAKNKSSTQRDLSSFKLIETERLTNKCSLCQKTGHNSRTCEQNNREKYMNS</sequence>
<evidence type="ECO:0000313" key="1">
    <source>
        <dbReference type="EMBL" id="CAG8817424.1"/>
    </source>
</evidence>
<organism evidence="1 2">
    <name type="scientific">Racocetra persica</name>
    <dbReference type="NCBI Taxonomy" id="160502"/>
    <lineage>
        <taxon>Eukaryota</taxon>
        <taxon>Fungi</taxon>
        <taxon>Fungi incertae sedis</taxon>
        <taxon>Mucoromycota</taxon>
        <taxon>Glomeromycotina</taxon>
        <taxon>Glomeromycetes</taxon>
        <taxon>Diversisporales</taxon>
        <taxon>Gigasporaceae</taxon>
        <taxon>Racocetra</taxon>
    </lineage>
</organism>
<dbReference type="EMBL" id="CAJVQC010079799">
    <property type="protein sequence ID" value="CAG8817424.1"/>
    <property type="molecule type" value="Genomic_DNA"/>
</dbReference>
<feature type="non-terminal residue" evidence="1">
    <location>
        <position position="1"/>
    </location>
</feature>
<name>A0ACA9S1B4_9GLOM</name>
<proteinExistence type="predicted"/>
<dbReference type="Proteomes" id="UP000789920">
    <property type="component" value="Unassembled WGS sequence"/>
</dbReference>
<evidence type="ECO:0000313" key="2">
    <source>
        <dbReference type="Proteomes" id="UP000789920"/>
    </source>
</evidence>
<gene>
    <name evidence="1" type="ORF">RPERSI_LOCUS24684</name>
</gene>
<accession>A0ACA9S1B4</accession>